<proteinExistence type="predicted"/>
<keyword evidence="1" id="KW-1133">Transmembrane helix</keyword>
<dbReference type="EMBL" id="JACRWC010000118">
    <property type="protein sequence ID" value="MBC6000335.1"/>
    <property type="molecule type" value="Genomic_DNA"/>
</dbReference>
<protein>
    <submittedName>
        <fullName evidence="2">MetS family NSS transporter small subunit</fullName>
    </submittedName>
</protein>
<keyword evidence="3" id="KW-1185">Reference proteome</keyword>
<evidence type="ECO:0000256" key="1">
    <source>
        <dbReference type="SAM" id="Phobius"/>
    </source>
</evidence>
<keyword evidence="1" id="KW-0472">Membrane</keyword>
<feature type="transmembrane region" description="Helical" evidence="1">
    <location>
        <begin position="6"/>
        <end position="28"/>
    </location>
</feature>
<dbReference type="NCBIfam" id="NF033493">
    <property type="entry name" value="MetS_like_NSS"/>
    <property type="match status" value="1"/>
</dbReference>
<comment type="caution">
    <text evidence="2">The sequence shown here is derived from an EMBL/GenBank/DDBJ whole genome shotgun (WGS) entry which is preliminary data.</text>
</comment>
<dbReference type="Proteomes" id="UP000644115">
    <property type="component" value="Unassembled WGS sequence"/>
</dbReference>
<reference evidence="2" key="1">
    <citation type="submission" date="2020-08" db="EMBL/GenBank/DDBJ databases">
        <authorList>
            <person name="Liu C."/>
            <person name="Sun Q."/>
        </authorList>
    </citation>
    <scope>NUCLEOTIDE SEQUENCE</scope>
    <source>
        <strain evidence="2">BX16</strain>
    </source>
</reference>
<gene>
    <name evidence="2" type="ORF">H8876_10015</name>
</gene>
<accession>A0A923NHT7</accession>
<sequence>MSVSAIIMLIIGGVGLWGGCALSCYIFAKKSKEDFSEDKDEK</sequence>
<dbReference type="RefSeq" id="WP_177265463.1">
    <property type="nucleotide sequence ID" value="NZ_JACRWC010000118.1"/>
</dbReference>
<evidence type="ECO:0000313" key="2">
    <source>
        <dbReference type="EMBL" id="MBC6000335.1"/>
    </source>
</evidence>
<keyword evidence="1" id="KW-0812">Transmembrane</keyword>
<name>A0A923NHT7_9FIRM</name>
<organism evidence="2 3">
    <name type="scientific">Lentihominibacter faecis</name>
    <dbReference type="NCBI Taxonomy" id="2764712"/>
    <lineage>
        <taxon>Bacteria</taxon>
        <taxon>Bacillati</taxon>
        <taxon>Bacillota</taxon>
        <taxon>Clostridia</taxon>
        <taxon>Peptostreptococcales</taxon>
        <taxon>Anaerovoracaceae</taxon>
        <taxon>Lentihominibacter</taxon>
    </lineage>
</organism>
<dbReference type="AlphaFoldDB" id="A0A923NHT7"/>
<evidence type="ECO:0000313" key="3">
    <source>
        <dbReference type="Proteomes" id="UP000644115"/>
    </source>
</evidence>